<keyword evidence="3 5" id="KW-1005">Bacterial flagellum biogenesis</keyword>
<dbReference type="Gene3D" id="2.30.30.910">
    <property type="match status" value="1"/>
</dbReference>
<protein>
    <recommendedName>
        <fullName evidence="2 5">Basal-body rod modification protein FlgD</fullName>
    </recommendedName>
</protein>
<evidence type="ECO:0000313" key="9">
    <source>
        <dbReference type="Proteomes" id="UP001595713"/>
    </source>
</evidence>
<dbReference type="Pfam" id="PF13860">
    <property type="entry name" value="FlgD_ig"/>
    <property type="match status" value="1"/>
</dbReference>
<name>A0ABV7SQC3_9SPHN</name>
<comment type="function">
    <text evidence="4 5">Required for flagellar hook formation. May act as a scaffolding protein.</text>
</comment>
<keyword evidence="8" id="KW-0969">Cilium</keyword>
<keyword evidence="9" id="KW-1185">Reference proteome</keyword>
<evidence type="ECO:0000256" key="3">
    <source>
        <dbReference type="ARBA" id="ARBA00022795"/>
    </source>
</evidence>
<dbReference type="InterPro" id="IPR025965">
    <property type="entry name" value="FlgD/Vpr_Ig-like"/>
</dbReference>
<evidence type="ECO:0000256" key="2">
    <source>
        <dbReference type="ARBA" id="ARBA00016013"/>
    </source>
</evidence>
<organism evidence="8 9">
    <name type="scientific">Sphingomonas hylomeconis</name>
    <dbReference type="NCBI Taxonomy" id="1395958"/>
    <lineage>
        <taxon>Bacteria</taxon>
        <taxon>Pseudomonadati</taxon>
        <taxon>Pseudomonadota</taxon>
        <taxon>Alphaproteobacteria</taxon>
        <taxon>Sphingomonadales</taxon>
        <taxon>Sphingomonadaceae</taxon>
        <taxon>Sphingomonas</taxon>
    </lineage>
</organism>
<keyword evidence="8" id="KW-0282">Flagellum</keyword>
<sequence length="226" mass="22536">MSTFDTTLSNLGISRTSTAPATTTAAASASLGQSDFLTLMTAQLKNQDPFAPVDNTQMVAQMASFSQLSGITEMNATLSGIADKLGATSTADALAYVGHNVLTEGSTAYGRTSGGIAGAIELDGDTTGLTVTISSADGQVLKNVDLGTQKKGTVQFDWDGKTDAGADAGAGPFTVTASASKNNAAVTSRTLVWAPVASVAIPASGAAQLTVAGIGTIPVTAVREVG</sequence>
<dbReference type="InterPro" id="IPR005648">
    <property type="entry name" value="FlgD"/>
</dbReference>
<dbReference type="EMBL" id="JBHRXP010000001">
    <property type="protein sequence ID" value="MFC3578903.1"/>
    <property type="molecule type" value="Genomic_DNA"/>
</dbReference>
<evidence type="ECO:0000313" key="8">
    <source>
        <dbReference type="EMBL" id="MFC3578903.1"/>
    </source>
</evidence>
<proteinExistence type="inferred from homology"/>
<feature type="domain" description="FlgD/Vpr Ig-like" evidence="6">
    <location>
        <begin position="112"/>
        <end position="182"/>
    </location>
</feature>
<dbReference type="RefSeq" id="WP_261293698.1">
    <property type="nucleotide sequence ID" value="NZ_JANQBK010000004.1"/>
</dbReference>
<evidence type="ECO:0000259" key="7">
    <source>
        <dbReference type="Pfam" id="PF13861"/>
    </source>
</evidence>
<dbReference type="Pfam" id="PF13861">
    <property type="entry name" value="FLgD_tudor"/>
    <property type="match status" value="1"/>
</dbReference>
<feature type="domain" description="FlgD Tudor-like" evidence="7">
    <location>
        <begin position="92"/>
        <end position="223"/>
    </location>
</feature>
<gene>
    <name evidence="8" type="ORF">ACFONA_01895</name>
</gene>
<dbReference type="Pfam" id="PF03963">
    <property type="entry name" value="FlgD"/>
    <property type="match status" value="1"/>
</dbReference>
<dbReference type="Proteomes" id="UP001595713">
    <property type="component" value="Unassembled WGS sequence"/>
</dbReference>
<comment type="caution">
    <text evidence="8">The sequence shown here is derived from an EMBL/GenBank/DDBJ whole genome shotgun (WGS) entry which is preliminary data.</text>
</comment>
<evidence type="ECO:0000259" key="6">
    <source>
        <dbReference type="Pfam" id="PF13860"/>
    </source>
</evidence>
<evidence type="ECO:0000256" key="5">
    <source>
        <dbReference type="RuleBase" id="RU362076"/>
    </source>
</evidence>
<evidence type="ECO:0000256" key="4">
    <source>
        <dbReference type="ARBA" id="ARBA00024746"/>
    </source>
</evidence>
<dbReference type="InterPro" id="IPR025963">
    <property type="entry name" value="FLgD_Tudor"/>
</dbReference>
<evidence type="ECO:0000256" key="1">
    <source>
        <dbReference type="ARBA" id="ARBA00010577"/>
    </source>
</evidence>
<reference evidence="9" key="1">
    <citation type="journal article" date="2019" name="Int. J. Syst. Evol. Microbiol.">
        <title>The Global Catalogue of Microorganisms (GCM) 10K type strain sequencing project: providing services to taxonomists for standard genome sequencing and annotation.</title>
        <authorList>
            <consortium name="The Broad Institute Genomics Platform"/>
            <consortium name="The Broad Institute Genome Sequencing Center for Infectious Disease"/>
            <person name="Wu L."/>
            <person name="Ma J."/>
        </authorList>
    </citation>
    <scope>NUCLEOTIDE SEQUENCE [LARGE SCALE GENOMIC DNA]</scope>
    <source>
        <strain evidence="9">KCTC 42739</strain>
    </source>
</reference>
<dbReference type="Gene3D" id="2.60.40.4070">
    <property type="match status" value="1"/>
</dbReference>
<keyword evidence="8" id="KW-0966">Cell projection</keyword>
<comment type="similarity">
    <text evidence="1 5">Belongs to the FlgD family.</text>
</comment>
<accession>A0ABV7SQC3</accession>